<evidence type="ECO:0000256" key="10">
    <source>
        <dbReference type="ARBA" id="ARBA00030262"/>
    </source>
</evidence>
<dbReference type="InterPro" id="IPR015422">
    <property type="entry name" value="PyrdxlP-dep_Trfase_small"/>
</dbReference>
<dbReference type="AlphaFoldDB" id="A0AAD5T4P9"/>
<evidence type="ECO:0000256" key="4">
    <source>
        <dbReference type="ARBA" id="ARBA00012748"/>
    </source>
</evidence>
<dbReference type="Gene3D" id="3.90.1150.10">
    <property type="entry name" value="Aspartate Aminotransferase, domain 1"/>
    <property type="match status" value="1"/>
</dbReference>
<evidence type="ECO:0000256" key="8">
    <source>
        <dbReference type="ARBA" id="ARBA00022898"/>
    </source>
</evidence>
<dbReference type="InterPro" id="IPR001917">
    <property type="entry name" value="Aminotrans_II_pyridoxalP_BS"/>
</dbReference>
<dbReference type="InterPro" id="IPR015424">
    <property type="entry name" value="PyrdxlP-dep_Trfase"/>
</dbReference>
<dbReference type="InterPro" id="IPR015421">
    <property type="entry name" value="PyrdxlP-dep_Trfase_major"/>
</dbReference>
<dbReference type="GO" id="GO:0000105">
    <property type="term" value="P:L-histidine biosynthetic process"/>
    <property type="evidence" value="ECO:0007669"/>
    <property type="project" value="UniProtKB-KW"/>
</dbReference>
<proteinExistence type="inferred from homology"/>
<dbReference type="Gene3D" id="3.40.640.10">
    <property type="entry name" value="Type I PLP-dependent aspartate aminotransferase-like (Major domain)"/>
    <property type="match status" value="1"/>
</dbReference>
<comment type="similarity">
    <text evidence="3">Belongs to the class-II pyridoxal-phosphate-dependent aminotransferase family.</text>
</comment>
<dbReference type="EMBL" id="JADGJH010000409">
    <property type="protein sequence ID" value="KAJ3129794.1"/>
    <property type="molecule type" value="Genomic_DNA"/>
</dbReference>
<keyword evidence="9" id="KW-0368">Histidine biosynthesis</keyword>
<evidence type="ECO:0000256" key="1">
    <source>
        <dbReference type="ARBA" id="ARBA00001933"/>
    </source>
</evidence>
<comment type="cofactor">
    <cofactor evidence="1">
        <name>pyridoxal 5'-phosphate</name>
        <dbReference type="ChEBI" id="CHEBI:597326"/>
    </cofactor>
</comment>
<keyword evidence="8" id="KW-0663">Pyridoxal phosphate</keyword>
<keyword evidence="5" id="KW-0032">Aminotransferase</keyword>
<evidence type="ECO:0000256" key="9">
    <source>
        <dbReference type="ARBA" id="ARBA00023102"/>
    </source>
</evidence>
<dbReference type="InterPro" id="IPR004839">
    <property type="entry name" value="Aminotransferase_I/II_large"/>
</dbReference>
<dbReference type="PROSITE" id="PS00599">
    <property type="entry name" value="AA_TRANSFER_CLASS_2"/>
    <property type="match status" value="1"/>
</dbReference>
<protein>
    <recommendedName>
        <fullName evidence="4">histidinol-phosphate transaminase</fullName>
        <ecNumber evidence="4">2.6.1.9</ecNumber>
    </recommendedName>
    <alternativeName>
        <fullName evidence="10">Imidazole acetol-phosphate transaminase</fullName>
    </alternativeName>
</protein>
<evidence type="ECO:0000256" key="11">
    <source>
        <dbReference type="ARBA" id="ARBA00047481"/>
    </source>
</evidence>
<evidence type="ECO:0000256" key="5">
    <source>
        <dbReference type="ARBA" id="ARBA00022576"/>
    </source>
</evidence>
<evidence type="ECO:0000256" key="7">
    <source>
        <dbReference type="ARBA" id="ARBA00022679"/>
    </source>
</evidence>
<evidence type="ECO:0000313" key="14">
    <source>
        <dbReference type="Proteomes" id="UP001211907"/>
    </source>
</evidence>
<dbReference type="GO" id="GO:0030170">
    <property type="term" value="F:pyridoxal phosphate binding"/>
    <property type="evidence" value="ECO:0007669"/>
    <property type="project" value="InterPro"/>
</dbReference>
<comment type="pathway">
    <text evidence="2">Amino-acid biosynthesis; L-histidine biosynthesis; L-histidine from 5-phospho-alpha-D-ribose 1-diphosphate: step 7/9.</text>
</comment>
<accession>A0AAD5T4P9</accession>
<dbReference type="PANTHER" id="PTHR42885:SF2">
    <property type="entry name" value="HISTIDINOL-PHOSPHATE AMINOTRANSFERASE"/>
    <property type="match status" value="1"/>
</dbReference>
<gene>
    <name evidence="13" type="primary">HIS5</name>
    <name evidence="13" type="ORF">HK100_008411</name>
</gene>
<dbReference type="EC" id="2.6.1.9" evidence="4"/>
<evidence type="ECO:0000259" key="12">
    <source>
        <dbReference type="Pfam" id="PF00155"/>
    </source>
</evidence>
<evidence type="ECO:0000256" key="2">
    <source>
        <dbReference type="ARBA" id="ARBA00005011"/>
    </source>
</evidence>
<comment type="catalytic activity">
    <reaction evidence="11">
        <text>L-histidinol phosphate + 2-oxoglutarate = 3-(imidazol-4-yl)-2-oxopropyl phosphate + L-glutamate</text>
        <dbReference type="Rhea" id="RHEA:23744"/>
        <dbReference type="ChEBI" id="CHEBI:16810"/>
        <dbReference type="ChEBI" id="CHEBI:29985"/>
        <dbReference type="ChEBI" id="CHEBI:57766"/>
        <dbReference type="ChEBI" id="CHEBI:57980"/>
        <dbReference type="EC" id="2.6.1.9"/>
    </reaction>
</comment>
<dbReference type="NCBIfam" id="TIGR01141">
    <property type="entry name" value="hisC"/>
    <property type="match status" value="1"/>
</dbReference>
<evidence type="ECO:0000256" key="6">
    <source>
        <dbReference type="ARBA" id="ARBA00022605"/>
    </source>
</evidence>
<evidence type="ECO:0000256" key="3">
    <source>
        <dbReference type="ARBA" id="ARBA00008392"/>
    </source>
</evidence>
<dbReference type="GO" id="GO:0004400">
    <property type="term" value="F:histidinol-phosphate transaminase activity"/>
    <property type="evidence" value="ECO:0007669"/>
    <property type="project" value="UniProtKB-EC"/>
</dbReference>
<keyword evidence="7" id="KW-0808">Transferase</keyword>
<dbReference type="PANTHER" id="PTHR42885">
    <property type="entry name" value="HISTIDINOL-PHOSPHATE AMINOTRANSFERASE-RELATED"/>
    <property type="match status" value="1"/>
</dbReference>
<dbReference type="InterPro" id="IPR005861">
    <property type="entry name" value="HisP_aminotrans"/>
</dbReference>
<keyword evidence="6" id="KW-0028">Amino-acid biosynthesis</keyword>
<dbReference type="HAMAP" id="MF_01023">
    <property type="entry name" value="HisC_aminotrans_2"/>
    <property type="match status" value="1"/>
</dbReference>
<comment type="caution">
    <text evidence="13">The sequence shown here is derived from an EMBL/GenBank/DDBJ whole genome shotgun (WGS) entry which is preliminary data.</text>
</comment>
<reference evidence="13" key="1">
    <citation type="submission" date="2020-05" db="EMBL/GenBank/DDBJ databases">
        <title>Phylogenomic resolution of chytrid fungi.</title>
        <authorList>
            <person name="Stajich J.E."/>
            <person name="Amses K."/>
            <person name="Simmons R."/>
            <person name="Seto K."/>
            <person name="Myers J."/>
            <person name="Bonds A."/>
            <person name="Quandt C.A."/>
            <person name="Barry K."/>
            <person name="Liu P."/>
            <person name="Grigoriev I."/>
            <person name="Longcore J.E."/>
            <person name="James T.Y."/>
        </authorList>
    </citation>
    <scope>NUCLEOTIDE SEQUENCE</scope>
    <source>
        <strain evidence="13">JEL0513</strain>
    </source>
</reference>
<sequence>MVFSLSSIVRPNILALTPYRCARDDYDTGILLDANENSFGPATKFEFNSDANLQLERYPDPHQTELKKLLKDFRNVPSTDCFFVGVGSDESIDLAIRVFCQPARDKILICPPTYGMYSVCANINDIGIVKVPLDVSEGKFSIVPSEIKKALAADKTIKVVFLCSPGNPTGTVLREDDIKEVLEFEEYAGVVLVDEAYVDFCKSPSSIASWVEKYPNLIVIQTLSKSFGLAGIRVGIAISSPDIAAIFNNTKAPYNVSTLASRVAISALQKPGIEKMADNLQNIWRQRDVLISALKTFPRVGAILGGNDANFVMAQLVNSKGEPDNDFAFAVYRRLAESEGVVVRFRGSELGCKGCLRISVGTDQETLILLQKLKFLLT</sequence>
<dbReference type="Pfam" id="PF00155">
    <property type="entry name" value="Aminotran_1_2"/>
    <property type="match status" value="1"/>
</dbReference>
<organism evidence="13 14">
    <name type="scientific">Physocladia obscura</name>
    <dbReference type="NCBI Taxonomy" id="109957"/>
    <lineage>
        <taxon>Eukaryota</taxon>
        <taxon>Fungi</taxon>
        <taxon>Fungi incertae sedis</taxon>
        <taxon>Chytridiomycota</taxon>
        <taxon>Chytridiomycota incertae sedis</taxon>
        <taxon>Chytridiomycetes</taxon>
        <taxon>Chytridiales</taxon>
        <taxon>Chytriomycetaceae</taxon>
        <taxon>Physocladia</taxon>
    </lineage>
</organism>
<feature type="domain" description="Aminotransferase class I/classII large" evidence="12">
    <location>
        <begin position="30"/>
        <end position="372"/>
    </location>
</feature>
<dbReference type="SUPFAM" id="SSF53383">
    <property type="entry name" value="PLP-dependent transferases"/>
    <property type="match status" value="1"/>
</dbReference>
<dbReference type="CDD" id="cd00609">
    <property type="entry name" value="AAT_like"/>
    <property type="match status" value="1"/>
</dbReference>
<evidence type="ECO:0000313" key="13">
    <source>
        <dbReference type="EMBL" id="KAJ3129794.1"/>
    </source>
</evidence>
<name>A0AAD5T4P9_9FUNG</name>
<keyword evidence="14" id="KW-1185">Reference proteome</keyword>
<dbReference type="Proteomes" id="UP001211907">
    <property type="component" value="Unassembled WGS sequence"/>
</dbReference>